<reference evidence="3 4" key="1">
    <citation type="journal article" date="2019" name="Int. J. Syst. Evol. Microbiol.">
        <title>The Global Catalogue of Microorganisms (GCM) 10K type strain sequencing project: providing services to taxonomists for standard genome sequencing and annotation.</title>
        <authorList>
            <consortium name="The Broad Institute Genomics Platform"/>
            <consortium name="The Broad Institute Genome Sequencing Center for Infectious Disease"/>
            <person name="Wu L."/>
            <person name="Ma J."/>
        </authorList>
    </citation>
    <scope>NUCLEOTIDE SEQUENCE [LARGE SCALE GENOMIC DNA]</scope>
    <source>
        <strain evidence="3 4">JCM 6921</strain>
    </source>
</reference>
<protein>
    <submittedName>
        <fullName evidence="3">Cytochrome P450</fullName>
    </submittedName>
</protein>
<feature type="region of interest" description="Disordered" evidence="2">
    <location>
        <begin position="1"/>
        <end position="25"/>
    </location>
</feature>
<gene>
    <name evidence="3" type="ORF">GCM10010420_10050</name>
</gene>
<sequence length="440" mass="46581">MIAIPHRLPPAGPPPGRRRPVPLYAPGPGGNGLHALYERLRAEYGPVAPVALAPDLHAWLVLGYREVLLLARNERDFGRDPRCWNLLREGLVPAGSPLLASLGLRPAPPPAGGRRHPRMRAAVTGALARFGGHELGRAVRAAAERLAGSFAGRREVDLVAHYARRLPLSVLALLLGADERTGWQVAEAAAGAAAVSADSPDAVRRLERLLGALIAEKRGRPGADVVSLLLAHPAALTDEEVLHSVALTAGIAHQTTRDWIASALHVLLTDSAVRSSLDDGRLTVDDVLDLVLWRFPPVQHLPARYATRDLLLGGQDVRAGDMLVLGLAAANTDPRALPRGGRPVPGNRAHTAFGAGPHACPAQAQARLIVRTAVEVLRNHLPDMELSVPQEELVWASSPWARRLAALPVRPAARRTASAVPCASVPCPSAPCAPPAPEPA</sequence>
<comment type="caution">
    <text evidence="3">The sequence shown here is derived from an EMBL/GenBank/DDBJ whole genome shotgun (WGS) entry which is preliminary data.</text>
</comment>
<dbReference type="PROSITE" id="PS00086">
    <property type="entry name" value="CYTOCHROME_P450"/>
    <property type="match status" value="1"/>
</dbReference>
<dbReference type="InterPro" id="IPR017972">
    <property type="entry name" value="Cyt_P450_CS"/>
</dbReference>
<proteinExistence type="inferred from homology"/>
<dbReference type="PANTHER" id="PTHR46696">
    <property type="entry name" value="P450, PUTATIVE (EUROFUNG)-RELATED"/>
    <property type="match status" value="1"/>
</dbReference>
<organism evidence="3 4">
    <name type="scientific">Streptomyces glaucosporus</name>
    <dbReference type="NCBI Taxonomy" id="284044"/>
    <lineage>
        <taxon>Bacteria</taxon>
        <taxon>Bacillati</taxon>
        <taxon>Actinomycetota</taxon>
        <taxon>Actinomycetes</taxon>
        <taxon>Kitasatosporales</taxon>
        <taxon>Streptomycetaceae</taxon>
        <taxon>Streptomyces</taxon>
    </lineage>
</organism>
<dbReference type="PRINTS" id="PR00359">
    <property type="entry name" value="BP450"/>
</dbReference>
<dbReference type="Proteomes" id="UP001500058">
    <property type="component" value="Unassembled WGS sequence"/>
</dbReference>
<dbReference type="InterPro" id="IPR002397">
    <property type="entry name" value="Cyt_P450_B"/>
</dbReference>
<dbReference type="RefSeq" id="WP_344629610.1">
    <property type="nucleotide sequence ID" value="NZ_BAAATJ010000003.1"/>
</dbReference>
<dbReference type="InterPro" id="IPR036396">
    <property type="entry name" value="Cyt_P450_sf"/>
</dbReference>
<evidence type="ECO:0000256" key="1">
    <source>
        <dbReference type="ARBA" id="ARBA00010617"/>
    </source>
</evidence>
<name>A0ABN3HVA9_9ACTN</name>
<evidence type="ECO:0000313" key="3">
    <source>
        <dbReference type="EMBL" id="GAA2388621.1"/>
    </source>
</evidence>
<keyword evidence="4" id="KW-1185">Reference proteome</keyword>
<dbReference type="PANTHER" id="PTHR46696:SF1">
    <property type="entry name" value="CYTOCHROME P450 YJIB-RELATED"/>
    <property type="match status" value="1"/>
</dbReference>
<dbReference type="EMBL" id="BAAATJ010000003">
    <property type="protein sequence ID" value="GAA2388621.1"/>
    <property type="molecule type" value="Genomic_DNA"/>
</dbReference>
<evidence type="ECO:0000256" key="2">
    <source>
        <dbReference type="SAM" id="MobiDB-lite"/>
    </source>
</evidence>
<accession>A0ABN3HVA9</accession>
<dbReference type="Gene3D" id="1.10.630.10">
    <property type="entry name" value="Cytochrome P450"/>
    <property type="match status" value="1"/>
</dbReference>
<dbReference type="SUPFAM" id="SSF48264">
    <property type="entry name" value="Cytochrome P450"/>
    <property type="match status" value="1"/>
</dbReference>
<comment type="similarity">
    <text evidence="1">Belongs to the cytochrome P450 family.</text>
</comment>
<evidence type="ECO:0000313" key="4">
    <source>
        <dbReference type="Proteomes" id="UP001500058"/>
    </source>
</evidence>